<dbReference type="InterPro" id="IPR011495">
    <property type="entry name" value="Sig_transdc_His_kin_sub2_dim/P"/>
</dbReference>
<name>A0ABP7TWF7_9SPHN</name>
<keyword evidence="3" id="KW-1185">Reference proteome</keyword>
<dbReference type="InterPro" id="IPR003018">
    <property type="entry name" value="GAF"/>
</dbReference>
<dbReference type="Pfam" id="PF07568">
    <property type="entry name" value="HisKA_2"/>
    <property type="match status" value="1"/>
</dbReference>
<feature type="domain" description="GAF" evidence="1">
    <location>
        <begin position="26"/>
        <end position="168"/>
    </location>
</feature>
<dbReference type="SMART" id="SM00065">
    <property type="entry name" value="GAF"/>
    <property type="match status" value="1"/>
</dbReference>
<reference evidence="3" key="1">
    <citation type="journal article" date="2019" name="Int. J. Syst. Evol. Microbiol.">
        <title>The Global Catalogue of Microorganisms (GCM) 10K type strain sequencing project: providing services to taxonomists for standard genome sequencing and annotation.</title>
        <authorList>
            <consortium name="The Broad Institute Genomics Platform"/>
            <consortium name="The Broad Institute Genome Sequencing Center for Infectious Disease"/>
            <person name="Wu L."/>
            <person name="Ma J."/>
        </authorList>
    </citation>
    <scope>NUCLEOTIDE SEQUENCE [LARGE SCALE GENOMIC DNA]</scope>
    <source>
        <strain evidence="3">JCM 17564</strain>
    </source>
</reference>
<dbReference type="Proteomes" id="UP001424459">
    <property type="component" value="Unassembled WGS sequence"/>
</dbReference>
<organism evidence="2 3">
    <name type="scientific">Sphingomonas rosea</name>
    <dbReference type="NCBI Taxonomy" id="335605"/>
    <lineage>
        <taxon>Bacteria</taxon>
        <taxon>Pseudomonadati</taxon>
        <taxon>Pseudomonadota</taxon>
        <taxon>Alphaproteobacteria</taxon>
        <taxon>Sphingomonadales</taxon>
        <taxon>Sphingomonadaceae</taxon>
        <taxon>Sphingomonas</taxon>
    </lineage>
</organism>
<proteinExistence type="predicted"/>
<dbReference type="Pfam" id="PF01590">
    <property type="entry name" value="GAF"/>
    <property type="match status" value="1"/>
</dbReference>
<dbReference type="Gene3D" id="3.30.565.10">
    <property type="entry name" value="Histidine kinase-like ATPase, C-terminal domain"/>
    <property type="match status" value="1"/>
</dbReference>
<evidence type="ECO:0000259" key="1">
    <source>
        <dbReference type="SMART" id="SM00065"/>
    </source>
</evidence>
<evidence type="ECO:0000313" key="3">
    <source>
        <dbReference type="Proteomes" id="UP001424459"/>
    </source>
</evidence>
<keyword evidence="2" id="KW-0808">Transferase</keyword>
<gene>
    <name evidence="2" type="ORF">GCM10022281_09930</name>
</gene>
<dbReference type="InterPro" id="IPR029016">
    <property type="entry name" value="GAF-like_dom_sf"/>
</dbReference>
<sequence length="363" mass="39699">MAYVSSDDLLDPRLGVLRSYNILDTPRERDFDDIVTLAARLCDVPVSLVSLVDADRQWFKAEVGLGCSETPLESSICAHVIRENDFVEIPDTHADERTRDNPLCAGEDGMRFYAGALLRTAAGVPLGTLCVLDRKPRTLTPLQRDALEVLARQVMTQIELRQVIASEAVLRNEMDHRIKNSLSTVAAFVRLERRSEEDPHAGQVLDRVAQQIDTVSLLHRHLSDGSQRRVDLAAYLGEVVKLIDQSQPPAVSVTGQFDPLDVEAREAANLGTIVNELAANAVKHSVGDGKGAIIFRGEALEGGRYRLTCQDTGSRPATTEPRSRTGIGLRLIAHSAQQLSGTVTSGHDGEGYRTEIIVTPRPV</sequence>
<dbReference type="SUPFAM" id="SSF55781">
    <property type="entry name" value="GAF domain-like"/>
    <property type="match status" value="1"/>
</dbReference>
<dbReference type="PANTHER" id="PTHR43102">
    <property type="entry name" value="SLR1143 PROTEIN"/>
    <property type="match status" value="1"/>
</dbReference>
<comment type="caution">
    <text evidence="2">The sequence shown here is derived from an EMBL/GenBank/DDBJ whole genome shotgun (WGS) entry which is preliminary data.</text>
</comment>
<keyword evidence="2" id="KW-0418">Kinase</keyword>
<dbReference type="Gene3D" id="3.30.450.40">
    <property type="match status" value="1"/>
</dbReference>
<dbReference type="PANTHER" id="PTHR43102:SF2">
    <property type="entry name" value="GAF DOMAIN-CONTAINING PROTEIN"/>
    <property type="match status" value="1"/>
</dbReference>
<dbReference type="InterPro" id="IPR036890">
    <property type="entry name" value="HATPase_C_sf"/>
</dbReference>
<dbReference type="GO" id="GO:0016301">
    <property type="term" value="F:kinase activity"/>
    <property type="evidence" value="ECO:0007669"/>
    <property type="project" value="UniProtKB-KW"/>
</dbReference>
<accession>A0ABP7TWF7</accession>
<evidence type="ECO:0000313" key="2">
    <source>
        <dbReference type="EMBL" id="GAA4032292.1"/>
    </source>
</evidence>
<protein>
    <submittedName>
        <fullName evidence="2">GAF domain-containing sensor histidine kinase</fullName>
    </submittedName>
</protein>
<dbReference type="SUPFAM" id="SSF55874">
    <property type="entry name" value="ATPase domain of HSP90 chaperone/DNA topoisomerase II/histidine kinase"/>
    <property type="match status" value="1"/>
</dbReference>
<dbReference type="EMBL" id="BAABBR010000001">
    <property type="protein sequence ID" value="GAA4032292.1"/>
    <property type="molecule type" value="Genomic_DNA"/>
</dbReference>